<keyword evidence="14 27" id="KW-0479">Metal-binding</keyword>
<comment type="subcellular location">
    <subcellularLocation>
        <location evidence="3">Cytoplasm</location>
    </subcellularLocation>
    <subcellularLocation>
        <location evidence="2">Melanosome</location>
    </subcellularLocation>
    <subcellularLocation>
        <location evidence="4">Secreted</location>
        <location evidence="4">Extracellular space</location>
        <location evidence="4">Extracellular matrix</location>
    </subcellularLocation>
</comment>
<feature type="binding site" evidence="28">
    <location>
        <position position="152"/>
    </location>
    <ligand>
        <name>Ca(2+)</name>
        <dbReference type="ChEBI" id="CHEBI:29108"/>
        <label>3</label>
    </ligand>
</feature>
<keyword evidence="17" id="KW-0378">Hydrolase</keyword>
<dbReference type="SMART" id="SM00120">
    <property type="entry name" value="HX"/>
    <property type="match status" value="4"/>
</dbReference>
<evidence type="ECO:0000256" key="5">
    <source>
        <dbReference type="ARBA" id="ARBA00010370"/>
    </source>
</evidence>
<evidence type="ECO:0000256" key="17">
    <source>
        <dbReference type="ARBA" id="ARBA00022801"/>
    </source>
</evidence>
<evidence type="ECO:0000256" key="25">
    <source>
        <dbReference type="ARBA" id="ARBA00031807"/>
    </source>
</evidence>
<evidence type="ECO:0000256" key="13">
    <source>
        <dbReference type="ARBA" id="ARBA00022670"/>
    </source>
</evidence>
<keyword evidence="15 32" id="KW-0732">Signal</keyword>
<comment type="similarity">
    <text evidence="5">Belongs to the peptidase M10A family.</text>
</comment>
<feature type="modified residue" description="Phosphotyrosine; by PKDCC" evidence="30">
    <location>
        <position position="337"/>
    </location>
</feature>
<feature type="binding site" evidence="28">
    <location>
        <position position="177"/>
    </location>
    <ligand>
        <name>Ca(2+)</name>
        <dbReference type="ChEBI" id="CHEBI:29108"/>
        <label>1</label>
    </ligand>
</feature>
<dbReference type="CDD" id="cd00094">
    <property type="entry name" value="HX"/>
    <property type="match status" value="1"/>
</dbReference>
<dbReference type="Gene3D" id="3.40.390.10">
    <property type="entry name" value="Collagenase (Catalytic Domain)"/>
    <property type="match status" value="1"/>
</dbReference>
<evidence type="ECO:0000256" key="16">
    <source>
        <dbReference type="ARBA" id="ARBA00022737"/>
    </source>
</evidence>
<feature type="binding site" evidence="28">
    <location>
        <position position="174"/>
    </location>
    <ligand>
        <name>Ca(2+)</name>
        <dbReference type="ChEBI" id="CHEBI:29108"/>
        <label>3</label>
    </ligand>
</feature>
<dbReference type="GeneTree" id="ENSGT00940000166189"/>
<dbReference type="PANTHER" id="PTHR10201">
    <property type="entry name" value="MATRIX METALLOPROTEINASE"/>
    <property type="match status" value="1"/>
</dbReference>
<evidence type="ECO:0000256" key="11">
    <source>
        <dbReference type="ARBA" id="ARBA00022530"/>
    </source>
</evidence>
<evidence type="ECO:0000256" key="8">
    <source>
        <dbReference type="ARBA" id="ARBA00020199"/>
    </source>
</evidence>
<dbReference type="GO" id="GO:0042470">
    <property type="term" value="C:melanosome"/>
    <property type="evidence" value="ECO:0007669"/>
    <property type="project" value="UniProtKB-SubCell"/>
</dbReference>
<dbReference type="FunFam" id="2.110.10.10:FF:000002">
    <property type="entry name" value="Matrix metallopeptidase 3"/>
    <property type="match status" value="1"/>
</dbReference>
<dbReference type="InterPro" id="IPR018486">
    <property type="entry name" value="Hemopexin_CS"/>
</dbReference>
<dbReference type="InterPro" id="IPR006026">
    <property type="entry name" value="Peptidase_Metallo"/>
</dbReference>
<dbReference type="AlphaFoldDB" id="A0A6Q2YFC4"/>
<feature type="repeat" description="Hemopexin" evidence="31">
    <location>
        <begin position="302"/>
        <end position="348"/>
    </location>
</feature>
<keyword evidence="24" id="KW-0325">Glycoprotein</keyword>
<feature type="binding site" evidence="28">
    <location>
        <position position="151"/>
    </location>
    <ligand>
        <name>Ca(2+)</name>
        <dbReference type="ChEBI" id="CHEBI:29108"/>
        <label>3</label>
    </ligand>
</feature>
<feature type="signal peptide" evidence="32">
    <location>
        <begin position="1"/>
        <end position="17"/>
    </location>
</feature>
<dbReference type="SUPFAM" id="SSF47090">
    <property type="entry name" value="PGBD-like"/>
    <property type="match status" value="1"/>
</dbReference>
<feature type="binding site" evidence="28">
    <location>
        <position position="308"/>
    </location>
    <ligand>
        <name>Ca(2+)</name>
        <dbReference type="ChEBI" id="CHEBI:29108"/>
        <label>5</label>
    </ligand>
</feature>
<dbReference type="Pfam" id="PF00045">
    <property type="entry name" value="Hemopexin"/>
    <property type="match status" value="3"/>
</dbReference>
<sequence>MEVTGWLLLVMVSHSFALPLLSQKEKDKRLLAEKYLRRYYNLDLAGLRGNQNQRSSDAMETQIREMQSFFKLQVTGHLDADTLEVMSMARCDLLFFKPSGYSKSDVDRAIHRALNIWAGVTPLTFKKLHEGIADIMIAFGRKEHGDFNPFDGPDGLLAHAYPPGQGIGGDTHFDEDEHWSKDSDAYNLFLVATHEFGHALGLAHSTDPGALMYPIYTYGEGYPLSEDDIAGIQALYGPNPDHKKVKPKPDAPDKCDPMLSFDAVTELRGETIIFKDRFYWRLHPQFAEPEQNLIKSTWPSLPNKVDAAYENPEKDLIFIFSGIRMWALNSYNLVEGYPKYIHKLGLPKSVRNVDAAVYIPDTGKTLLFTEEDYWSYDEKNSTMDSGFPRSIEMDFPGMAEEVDAAVYQYGYLHFFHEHTKFEYSYNARKVIQIVRTNSFLYC</sequence>
<keyword evidence="23 29" id="KW-1015">Disulfide bond</keyword>
<evidence type="ECO:0000256" key="18">
    <source>
        <dbReference type="ARBA" id="ARBA00022833"/>
    </source>
</evidence>
<dbReference type="InterPro" id="IPR021190">
    <property type="entry name" value="Pept_M10A"/>
</dbReference>
<feature type="active site" evidence="26">
    <location>
        <position position="195"/>
    </location>
</feature>
<keyword evidence="10" id="KW-0964">Secreted</keyword>
<evidence type="ECO:0000256" key="3">
    <source>
        <dbReference type="ARBA" id="ARBA00004496"/>
    </source>
</evidence>
<evidence type="ECO:0000256" key="29">
    <source>
        <dbReference type="PIRSR" id="PIRSR621190-3"/>
    </source>
</evidence>
<dbReference type="Pfam" id="PF00413">
    <property type="entry name" value="Peptidase_M10"/>
    <property type="match status" value="1"/>
</dbReference>
<keyword evidence="35" id="KW-1185">Reference proteome</keyword>
<dbReference type="InterPro" id="IPR036365">
    <property type="entry name" value="PGBD-like_sf"/>
</dbReference>
<evidence type="ECO:0000256" key="1">
    <source>
        <dbReference type="ARBA" id="ARBA00001718"/>
    </source>
</evidence>
<feature type="disulfide bond" evidence="29">
    <location>
        <begin position="255"/>
        <end position="442"/>
    </location>
</feature>
<proteinExistence type="inferred from homology"/>
<name>A0A6Q2YFC4_ESOLU</name>
<keyword evidence="9" id="KW-0963">Cytoplasm</keyword>
<dbReference type="InterPro" id="IPR002477">
    <property type="entry name" value="Peptidoglycan-bd-like"/>
</dbReference>
<dbReference type="GO" id="GO:0031012">
    <property type="term" value="C:extracellular matrix"/>
    <property type="evidence" value="ECO:0007669"/>
    <property type="project" value="InterPro"/>
</dbReference>
<dbReference type="Bgee" id="ENSELUG00000017234">
    <property type="expression patterns" value="Expressed in nose and 6 other cell types or tissues"/>
</dbReference>
<dbReference type="InterPro" id="IPR036375">
    <property type="entry name" value="Hemopexin-like_dom_sf"/>
</dbReference>
<evidence type="ECO:0000256" key="9">
    <source>
        <dbReference type="ARBA" id="ARBA00022490"/>
    </source>
</evidence>
<feature type="binding site" evidence="27">
    <location>
        <position position="198"/>
    </location>
    <ligand>
        <name>Zn(2+)</name>
        <dbReference type="ChEBI" id="CHEBI:29105"/>
        <label>2</label>
        <note>catalytic</note>
    </ligand>
</feature>
<dbReference type="Ensembl" id="ENSELUT00000074078.2">
    <property type="protein sequence ID" value="ENSELUP00000064560.1"/>
    <property type="gene ID" value="ENSELUG00000017234.3"/>
</dbReference>
<reference evidence="34" key="4">
    <citation type="submission" date="2025-09" db="UniProtKB">
        <authorList>
            <consortium name="Ensembl"/>
        </authorList>
    </citation>
    <scope>IDENTIFICATION</scope>
</reference>
<feature type="binding site" evidence="28">
    <location>
        <position position="172"/>
    </location>
    <ligand>
        <name>Zn(2+)</name>
        <dbReference type="ChEBI" id="CHEBI:29105"/>
        <label>1</label>
    </ligand>
</feature>
<dbReference type="InterPro" id="IPR001818">
    <property type="entry name" value="Pept_M10_metallopeptidase"/>
</dbReference>
<evidence type="ECO:0000256" key="27">
    <source>
        <dbReference type="PIRSR" id="PIRSR001191-2"/>
    </source>
</evidence>
<feature type="binding site" evidence="28">
    <location>
        <position position="306"/>
    </location>
    <ligand>
        <name>Ca(2+)</name>
        <dbReference type="ChEBI" id="CHEBI:29108"/>
        <label>4</label>
    </ligand>
</feature>
<evidence type="ECO:0000256" key="10">
    <source>
        <dbReference type="ARBA" id="ARBA00022525"/>
    </source>
</evidence>
<dbReference type="Gene3D" id="1.10.101.10">
    <property type="entry name" value="PGBD-like superfamily/PGBD"/>
    <property type="match status" value="1"/>
</dbReference>
<evidence type="ECO:0000256" key="24">
    <source>
        <dbReference type="ARBA" id="ARBA00023180"/>
    </source>
</evidence>
<feature type="binding site" evidence="28">
    <location>
        <position position="177"/>
    </location>
    <ligand>
        <name>Ca(2+)</name>
        <dbReference type="ChEBI" id="CHEBI:29108"/>
        <label>3</label>
    </ligand>
</feature>
<dbReference type="SUPFAM" id="SSF55486">
    <property type="entry name" value="Metalloproteases ('zincins'), catalytic domain"/>
    <property type="match status" value="1"/>
</dbReference>
<evidence type="ECO:0000256" key="14">
    <source>
        <dbReference type="ARBA" id="ARBA00022723"/>
    </source>
</evidence>
<feature type="binding site" evidence="28">
    <location>
        <position position="144"/>
    </location>
    <ligand>
        <name>Zn(2+)</name>
        <dbReference type="ChEBI" id="CHEBI:29105"/>
        <label>1</label>
    </ligand>
</feature>
<evidence type="ECO:0000256" key="6">
    <source>
        <dbReference type="ARBA" id="ARBA00012342"/>
    </source>
</evidence>
<dbReference type="GO" id="GO:0006508">
    <property type="term" value="P:proteolysis"/>
    <property type="evidence" value="ECO:0007669"/>
    <property type="project" value="UniProtKB-KW"/>
</dbReference>
<comment type="cofactor">
    <cofactor evidence="28">
        <name>Ca(2+)</name>
        <dbReference type="ChEBI" id="CHEBI:29108"/>
    </cofactor>
    <text evidence="28">Can bind about 5 Ca(2+) ions per subunit.</text>
</comment>
<evidence type="ECO:0000313" key="34">
    <source>
        <dbReference type="Ensembl" id="ENSELUP00000064560.1"/>
    </source>
</evidence>
<feature type="binding site" evidence="28">
    <location>
        <position position="159"/>
    </location>
    <ligand>
        <name>Zn(2+)</name>
        <dbReference type="ChEBI" id="CHEBI:29105"/>
        <label>1</label>
    </ligand>
</feature>
<dbReference type="SMART" id="SM00235">
    <property type="entry name" value="ZnMc"/>
    <property type="match status" value="1"/>
</dbReference>
<evidence type="ECO:0000256" key="23">
    <source>
        <dbReference type="ARBA" id="ARBA00023157"/>
    </source>
</evidence>
<dbReference type="GO" id="GO:0004222">
    <property type="term" value="F:metalloendopeptidase activity"/>
    <property type="evidence" value="ECO:0007669"/>
    <property type="project" value="InterPro"/>
</dbReference>
<evidence type="ECO:0000256" key="15">
    <source>
        <dbReference type="ARBA" id="ARBA00022729"/>
    </source>
</evidence>
<feature type="chain" id="PRO_5027732459" description="Collagenase 3" evidence="32">
    <location>
        <begin position="18"/>
        <end position="442"/>
    </location>
</feature>
<dbReference type="InterPro" id="IPR033739">
    <property type="entry name" value="M10A_MMP"/>
</dbReference>
<feature type="binding site" description="in inhibited form" evidence="28">
    <location>
        <position position="91"/>
    </location>
    <ligand>
        <name>Zn(2+)</name>
        <dbReference type="ChEBI" id="CHEBI:29105"/>
        <label>2</label>
        <note>catalytic</note>
    </ligand>
</feature>
<feature type="binding site" evidence="28">
    <location>
        <position position="356"/>
    </location>
    <ligand>
        <name>Ca(2+)</name>
        <dbReference type="ChEBI" id="CHEBI:29108"/>
        <label>5</label>
    </ligand>
</feature>
<keyword evidence="16" id="KW-0677">Repeat</keyword>
<evidence type="ECO:0000256" key="31">
    <source>
        <dbReference type="PROSITE-ProRule" id="PRU01011"/>
    </source>
</evidence>
<dbReference type="EC" id="3.4.24.80" evidence="6"/>
<dbReference type="Pfam" id="PF01471">
    <property type="entry name" value="PG_binding_1"/>
    <property type="match status" value="1"/>
</dbReference>
<feature type="repeat" description="Hemopexin" evidence="31">
    <location>
        <begin position="350"/>
        <end position="398"/>
    </location>
</feature>
<dbReference type="InterPro" id="IPR036366">
    <property type="entry name" value="PGBDSf"/>
</dbReference>
<dbReference type="CDD" id="cd04278">
    <property type="entry name" value="ZnMc_MMP"/>
    <property type="match status" value="1"/>
</dbReference>
<keyword evidence="12" id="KW-0597">Phosphoprotein</keyword>
<evidence type="ECO:0000256" key="30">
    <source>
        <dbReference type="PIRSR" id="PIRSR621190-4"/>
    </source>
</evidence>
<keyword evidence="18 27" id="KW-0862">Zinc</keyword>
<reference evidence="35" key="1">
    <citation type="journal article" date="2014" name="PLoS ONE">
        <title>The genome and linkage map of the northern pike (Esox lucius): conserved synteny revealed between the salmonid sister group and the Neoteleostei.</title>
        <authorList>
            <person name="Rondeau E.B."/>
            <person name="Minkley D.R."/>
            <person name="Leong J.S."/>
            <person name="Messmer A.M."/>
            <person name="Jantzen J.R."/>
            <person name="von Schalburg K.R."/>
            <person name="Lemon C."/>
            <person name="Bird N.H."/>
            <person name="Koop B.F."/>
        </authorList>
    </citation>
    <scope>NUCLEOTIDE SEQUENCE</scope>
</reference>
<feature type="binding site" evidence="28">
    <location>
        <position position="146"/>
    </location>
    <ligand>
        <name>Zn(2+)</name>
        <dbReference type="ChEBI" id="CHEBI:29105"/>
        <label>1</label>
    </ligand>
</feature>
<comment type="cofactor">
    <cofactor evidence="28">
        <name>Zn(2+)</name>
        <dbReference type="ChEBI" id="CHEBI:29105"/>
    </cofactor>
    <text evidence="28">Binds 2 Zn(2+) ions per subunit.</text>
</comment>
<evidence type="ECO:0000256" key="4">
    <source>
        <dbReference type="ARBA" id="ARBA00004498"/>
    </source>
</evidence>
<evidence type="ECO:0000256" key="19">
    <source>
        <dbReference type="ARBA" id="ARBA00022837"/>
    </source>
</evidence>
<keyword evidence="13" id="KW-0645">Protease</keyword>
<feature type="binding site" evidence="28">
    <location>
        <position position="403"/>
    </location>
    <ligand>
        <name>Ca(2+)</name>
        <dbReference type="ChEBI" id="CHEBI:29108"/>
        <label>4</label>
    </ligand>
</feature>
<feature type="binding site" evidence="28">
    <location>
        <position position="156"/>
    </location>
    <ligand>
        <name>Ca(2+)</name>
        <dbReference type="ChEBI" id="CHEBI:29108"/>
        <label>3</label>
    </ligand>
</feature>
<dbReference type="PRINTS" id="PR00138">
    <property type="entry name" value="MATRIXIN"/>
</dbReference>
<reference evidence="34" key="2">
    <citation type="submission" date="2020-02" db="EMBL/GenBank/DDBJ databases">
        <title>Esox lucius (northern pike) genome, fEsoLuc1, primary haplotype.</title>
        <authorList>
            <person name="Myers G."/>
            <person name="Karagic N."/>
            <person name="Meyer A."/>
            <person name="Pippel M."/>
            <person name="Reichard M."/>
            <person name="Winkler S."/>
            <person name="Tracey A."/>
            <person name="Sims Y."/>
            <person name="Howe K."/>
            <person name="Rhie A."/>
            <person name="Formenti G."/>
            <person name="Durbin R."/>
            <person name="Fedrigo O."/>
            <person name="Jarvis E.D."/>
        </authorList>
    </citation>
    <scope>NUCLEOTIDE SEQUENCE [LARGE SCALE GENOMIC DNA]</scope>
</reference>
<organism evidence="34 35">
    <name type="scientific">Esox lucius</name>
    <name type="common">Northern pike</name>
    <dbReference type="NCBI Taxonomy" id="8010"/>
    <lineage>
        <taxon>Eukaryota</taxon>
        <taxon>Metazoa</taxon>
        <taxon>Chordata</taxon>
        <taxon>Craniata</taxon>
        <taxon>Vertebrata</taxon>
        <taxon>Euteleostomi</taxon>
        <taxon>Actinopterygii</taxon>
        <taxon>Neopterygii</taxon>
        <taxon>Teleostei</taxon>
        <taxon>Protacanthopterygii</taxon>
        <taxon>Esociformes</taxon>
        <taxon>Esocidae</taxon>
        <taxon>Esox</taxon>
    </lineage>
</organism>
<feature type="binding site" evidence="28">
    <location>
        <position position="262"/>
    </location>
    <ligand>
        <name>Ca(2+)</name>
        <dbReference type="ChEBI" id="CHEBI:29108"/>
        <label>4</label>
    </ligand>
</feature>
<evidence type="ECO:0000256" key="32">
    <source>
        <dbReference type="SAM" id="SignalP"/>
    </source>
</evidence>
<dbReference type="GO" id="GO:0030574">
    <property type="term" value="P:collagen catabolic process"/>
    <property type="evidence" value="ECO:0007669"/>
    <property type="project" value="UniProtKB-KW"/>
</dbReference>
<accession>A0A6Q2YFC4</accession>
<dbReference type="InterPro" id="IPR018487">
    <property type="entry name" value="Hemopexin-like_repeat"/>
</dbReference>
<feature type="binding site" evidence="27">
    <location>
        <position position="204"/>
    </location>
    <ligand>
        <name>Zn(2+)</name>
        <dbReference type="ChEBI" id="CHEBI:29105"/>
        <label>2</label>
        <note>catalytic</note>
    </ligand>
</feature>
<feature type="repeat" description="Hemopexin" evidence="31">
    <location>
        <begin position="252"/>
        <end position="301"/>
    </location>
</feature>
<feature type="binding site" evidence="28">
    <location>
        <position position="170"/>
    </location>
    <ligand>
        <name>Ca(2+)</name>
        <dbReference type="ChEBI" id="CHEBI:29108"/>
        <label>2</label>
    </ligand>
</feature>
<keyword evidence="21" id="KW-0177">Collagen degradation</keyword>
<evidence type="ECO:0000259" key="33">
    <source>
        <dbReference type="SMART" id="SM00235"/>
    </source>
</evidence>
<evidence type="ECO:0000256" key="2">
    <source>
        <dbReference type="ARBA" id="ARBA00004223"/>
    </source>
</evidence>
<keyword evidence="11" id="KW-0272">Extracellular matrix</keyword>
<feature type="domain" description="Peptidase metallopeptidase" evidence="33">
    <location>
        <begin position="91"/>
        <end position="238"/>
    </location>
</feature>
<evidence type="ECO:0000256" key="26">
    <source>
        <dbReference type="PIRSR" id="PIRSR001191-1"/>
    </source>
</evidence>
<evidence type="ECO:0000313" key="35">
    <source>
        <dbReference type="Proteomes" id="UP000265140"/>
    </source>
</evidence>
<protein>
    <recommendedName>
        <fullName evidence="7">Collagenase 3</fullName>
        <ecNumber evidence="6">3.4.24.80</ecNumber>
    </recommendedName>
    <alternativeName>
        <fullName evidence="25">Matrix metalloproteinase-13</fullName>
    </alternativeName>
    <alternativeName>
        <fullName evidence="8">Matrix metalloproteinase-14</fullName>
    </alternativeName>
</protein>
<dbReference type="InterPro" id="IPR024079">
    <property type="entry name" value="MetalloPept_cat_dom_sf"/>
</dbReference>
<dbReference type="GO" id="GO:0008270">
    <property type="term" value="F:zinc ion binding"/>
    <property type="evidence" value="ECO:0007669"/>
    <property type="project" value="InterPro"/>
</dbReference>
<comment type="catalytic activity">
    <reaction evidence="1">
        <text>Endopeptidase activity. Activates progelatinase A by cleavage of the propeptide at 37-Asn-|-Leu-38. Other bonds hydrolyzed include 35-Gly-|-Ile-36 in the propeptide of collagenase 3, and 341-Asn-|-Phe-342, 441-Asp-|-Leu-442 and 354-Gln-|-Thr-355 in the aggrecan interglobular domain.</text>
        <dbReference type="EC" id="3.4.24.80"/>
    </reaction>
</comment>
<keyword evidence="19 28" id="KW-0106">Calcium</keyword>
<dbReference type="GO" id="GO:0005615">
    <property type="term" value="C:extracellular space"/>
    <property type="evidence" value="ECO:0007669"/>
    <property type="project" value="TreeGrafter"/>
</dbReference>
<evidence type="ECO:0000256" key="12">
    <source>
        <dbReference type="ARBA" id="ARBA00022553"/>
    </source>
</evidence>
<evidence type="ECO:0000256" key="20">
    <source>
        <dbReference type="ARBA" id="ARBA00023049"/>
    </source>
</evidence>
<keyword evidence="20" id="KW-0482">Metalloprotease</keyword>
<evidence type="ECO:0000256" key="21">
    <source>
        <dbReference type="ARBA" id="ARBA00023105"/>
    </source>
</evidence>
<dbReference type="SUPFAM" id="SSF50923">
    <property type="entry name" value="Hemopexin-like domain"/>
    <property type="match status" value="1"/>
</dbReference>
<dbReference type="Proteomes" id="UP000265140">
    <property type="component" value="Chromosome 1"/>
</dbReference>
<feature type="binding site" evidence="28">
    <location>
        <position position="134"/>
    </location>
    <ligand>
        <name>Ca(2+)</name>
        <dbReference type="ChEBI" id="CHEBI:29108"/>
        <label>2</label>
    </ligand>
</feature>
<keyword evidence="22" id="KW-0865">Zymogen</keyword>
<feature type="binding site" evidence="28">
    <location>
        <position position="212"/>
    </location>
    <ligand>
        <name>Zn(2+)</name>
        <dbReference type="ChEBI" id="CHEBI:29105"/>
        <label>2</label>
        <note>catalytic</note>
    </ligand>
</feature>
<feature type="binding site" evidence="28">
    <location>
        <position position="168"/>
    </location>
    <ligand>
        <name>Ca(2+)</name>
        <dbReference type="ChEBI" id="CHEBI:29108"/>
        <label>2</label>
    </ligand>
</feature>
<dbReference type="PANTHER" id="PTHR10201:SF165">
    <property type="entry name" value="COLLAGENASE 3"/>
    <property type="match status" value="1"/>
</dbReference>
<dbReference type="InterPro" id="IPR000585">
    <property type="entry name" value="Hemopexin-like_dom"/>
</dbReference>
<reference evidence="34" key="3">
    <citation type="submission" date="2025-08" db="UniProtKB">
        <authorList>
            <consortium name="Ensembl"/>
        </authorList>
    </citation>
    <scope>IDENTIFICATION</scope>
</reference>
<evidence type="ECO:0000256" key="28">
    <source>
        <dbReference type="PIRSR" id="PIRSR621190-2"/>
    </source>
</evidence>
<dbReference type="PROSITE" id="PS00024">
    <property type="entry name" value="HEMOPEXIN"/>
    <property type="match status" value="1"/>
</dbReference>
<dbReference type="PROSITE" id="PS51642">
    <property type="entry name" value="HEMOPEXIN_2"/>
    <property type="match status" value="3"/>
</dbReference>
<feature type="binding site" evidence="27">
    <location>
        <position position="194"/>
    </location>
    <ligand>
        <name>Zn(2+)</name>
        <dbReference type="ChEBI" id="CHEBI:29105"/>
        <label>2</label>
        <note>catalytic</note>
    </ligand>
</feature>
<dbReference type="Gene3D" id="2.110.10.10">
    <property type="entry name" value="Hemopexin-like domain"/>
    <property type="match status" value="1"/>
</dbReference>
<evidence type="ECO:0000256" key="22">
    <source>
        <dbReference type="ARBA" id="ARBA00023145"/>
    </source>
</evidence>
<evidence type="ECO:0000256" key="7">
    <source>
        <dbReference type="ARBA" id="ARBA00018037"/>
    </source>
</evidence>
<dbReference type="GO" id="GO:0030198">
    <property type="term" value="P:extracellular matrix organization"/>
    <property type="evidence" value="ECO:0007669"/>
    <property type="project" value="TreeGrafter"/>
</dbReference>
<dbReference type="PIRSF" id="PIRSF001191">
    <property type="entry name" value="Peptidase_M10A_matrix"/>
    <property type="match status" value="1"/>
</dbReference>